<protein>
    <recommendedName>
        <fullName evidence="6">Concanavalin A-like lectin/glucanase</fullName>
    </recommendedName>
</protein>
<dbReference type="SUPFAM" id="SSF49899">
    <property type="entry name" value="Concanavalin A-like lectins/glucanases"/>
    <property type="match status" value="1"/>
</dbReference>
<feature type="active site" description="Proton acceptor" evidence="1">
    <location>
        <position position="213"/>
    </location>
</feature>
<dbReference type="PANTHER" id="PTHR37536">
    <property type="entry name" value="PUTATIVE (AFU_ORTHOLOGUE AFUA_3G02970)-RELATED"/>
    <property type="match status" value="1"/>
</dbReference>
<sequence>MKFSLCFLSTVLLASSTLAAPQSKRGLAGRLQRRGRTLQGSTIRTKESKNSNTKFNAATGNTSDVQYSENWSGAAITSPPSGQTFNAVSGKITVPTPSIPSGVESTDGEYAASAWVGIDGNTYSTAILQTGLDFTVSTSGAVSFDAWYEWYPDYAMDFDLTISAGDVIAMYVNATTTTSGSATIENLTTGKTATQSLTSTSALGGVNAEWIVEDFEEGDSLIAFADFGNVTFTNCVAATSESSEGVSTATIMDIENTSDEVLTDTNVISDSSFMVSYTSSSSSATTSGTSGSGSGTGTGTGSGFGNGGGNGGRGGGHSGRKGNGVAAGVFGIFRRWMMLSEI</sequence>
<organism evidence="4 5">
    <name type="scientific">Hyaloscypha variabilis (strain UAMH 11265 / GT02V1 / F)</name>
    <name type="common">Meliniomyces variabilis</name>
    <dbReference type="NCBI Taxonomy" id="1149755"/>
    <lineage>
        <taxon>Eukaryota</taxon>
        <taxon>Fungi</taxon>
        <taxon>Dikarya</taxon>
        <taxon>Ascomycota</taxon>
        <taxon>Pezizomycotina</taxon>
        <taxon>Leotiomycetes</taxon>
        <taxon>Helotiales</taxon>
        <taxon>Hyaloscyphaceae</taxon>
        <taxon>Hyaloscypha</taxon>
        <taxon>Hyaloscypha variabilis</taxon>
    </lineage>
</organism>
<dbReference type="Proteomes" id="UP000235786">
    <property type="component" value="Unassembled WGS sequence"/>
</dbReference>
<feature type="region of interest" description="Disordered" evidence="2">
    <location>
        <begin position="280"/>
        <end position="321"/>
    </location>
</feature>
<gene>
    <name evidence="4" type="ORF">L207DRAFT_466988</name>
</gene>
<feature type="compositionally biased region" description="Low complexity" evidence="2">
    <location>
        <begin position="280"/>
        <end position="289"/>
    </location>
</feature>
<dbReference type="Gene3D" id="2.60.120.700">
    <property type="entry name" value="Peptidase G1"/>
    <property type="match status" value="1"/>
</dbReference>
<feature type="compositionally biased region" description="Gly residues" evidence="2">
    <location>
        <begin position="290"/>
        <end position="317"/>
    </location>
</feature>
<reference evidence="4 5" key="1">
    <citation type="submission" date="2016-04" db="EMBL/GenBank/DDBJ databases">
        <title>A degradative enzymes factory behind the ericoid mycorrhizal symbiosis.</title>
        <authorList>
            <consortium name="DOE Joint Genome Institute"/>
            <person name="Martino E."/>
            <person name="Morin E."/>
            <person name="Grelet G."/>
            <person name="Kuo A."/>
            <person name="Kohler A."/>
            <person name="Daghino S."/>
            <person name="Barry K."/>
            <person name="Choi C."/>
            <person name="Cichocki N."/>
            <person name="Clum A."/>
            <person name="Copeland A."/>
            <person name="Hainaut M."/>
            <person name="Haridas S."/>
            <person name="Labutti K."/>
            <person name="Lindquist E."/>
            <person name="Lipzen A."/>
            <person name="Khouja H.-R."/>
            <person name="Murat C."/>
            <person name="Ohm R."/>
            <person name="Olson A."/>
            <person name="Spatafora J."/>
            <person name="Veneault-Fourrey C."/>
            <person name="Henrissat B."/>
            <person name="Grigoriev I."/>
            <person name="Martin F."/>
            <person name="Perotto S."/>
        </authorList>
    </citation>
    <scope>NUCLEOTIDE SEQUENCE [LARGE SCALE GENOMIC DNA]</scope>
    <source>
        <strain evidence="4 5">F</strain>
    </source>
</reference>
<evidence type="ECO:0000256" key="3">
    <source>
        <dbReference type="SAM" id="SignalP"/>
    </source>
</evidence>
<dbReference type="PANTHER" id="PTHR37536:SF1">
    <property type="entry name" value="ASPERGILLOPEPSIN, PUTAITVE (AFU_ORTHOLOGUE AFUA_7G01200)"/>
    <property type="match status" value="1"/>
</dbReference>
<dbReference type="CDD" id="cd13426">
    <property type="entry name" value="Peptidase_G1"/>
    <property type="match status" value="1"/>
</dbReference>
<evidence type="ECO:0008006" key="6">
    <source>
        <dbReference type="Google" id="ProtNLM"/>
    </source>
</evidence>
<dbReference type="InterPro" id="IPR013320">
    <property type="entry name" value="ConA-like_dom_sf"/>
</dbReference>
<feature type="chain" id="PRO_5014337161" description="Concanavalin A-like lectin/glucanase" evidence="3">
    <location>
        <begin position="20"/>
        <end position="342"/>
    </location>
</feature>
<evidence type="ECO:0000256" key="2">
    <source>
        <dbReference type="SAM" id="MobiDB-lite"/>
    </source>
</evidence>
<dbReference type="Pfam" id="PF01828">
    <property type="entry name" value="Peptidase_A4"/>
    <property type="match status" value="1"/>
</dbReference>
<dbReference type="PRINTS" id="PR00977">
    <property type="entry name" value="SCYTLDPTASE"/>
</dbReference>
<dbReference type="GO" id="GO:0070007">
    <property type="term" value="F:glutamic-type endopeptidase activity"/>
    <property type="evidence" value="ECO:0007669"/>
    <property type="project" value="InterPro"/>
</dbReference>
<dbReference type="EMBL" id="KZ613952">
    <property type="protein sequence ID" value="PMD35651.1"/>
    <property type="molecule type" value="Genomic_DNA"/>
</dbReference>
<dbReference type="AlphaFoldDB" id="A0A2J6RAX5"/>
<dbReference type="GO" id="GO:0006508">
    <property type="term" value="P:proteolysis"/>
    <property type="evidence" value="ECO:0007669"/>
    <property type="project" value="InterPro"/>
</dbReference>
<evidence type="ECO:0000313" key="4">
    <source>
        <dbReference type="EMBL" id="PMD35651.1"/>
    </source>
</evidence>
<dbReference type="InterPro" id="IPR000250">
    <property type="entry name" value="Peptidase_G1"/>
</dbReference>
<dbReference type="STRING" id="1149755.A0A2J6RAX5"/>
<dbReference type="InterPro" id="IPR038656">
    <property type="entry name" value="Peptidase_G1_sf"/>
</dbReference>
<feature type="signal peptide" evidence="3">
    <location>
        <begin position="1"/>
        <end position="19"/>
    </location>
</feature>
<keyword evidence="5" id="KW-1185">Reference proteome</keyword>
<evidence type="ECO:0000256" key="1">
    <source>
        <dbReference type="PIRSR" id="PIRSR600250-50"/>
    </source>
</evidence>
<name>A0A2J6RAX5_HYAVF</name>
<accession>A0A2J6RAX5</accession>
<proteinExistence type="predicted"/>
<dbReference type="OrthoDB" id="2862635at2759"/>
<evidence type="ECO:0000313" key="5">
    <source>
        <dbReference type="Proteomes" id="UP000235786"/>
    </source>
</evidence>
<keyword evidence="3" id="KW-0732">Signal</keyword>